<organism evidence="1 2">
    <name type="scientific">Gigaspora margarita</name>
    <dbReference type="NCBI Taxonomy" id="4874"/>
    <lineage>
        <taxon>Eukaryota</taxon>
        <taxon>Fungi</taxon>
        <taxon>Fungi incertae sedis</taxon>
        <taxon>Mucoromycota</taxon>
        <taxon>Glomeromycotina</taxon>
        <taxon>Glomeromycetes</taxon>
        <taxon>Diversisporales</taxon>
        <taxon>Gigasporaceae</taxon>
        <taxon>Gigaspora</taxon>
    </lineage>
</organism>
<protein>
    <submittedName>
        <fullName evidence="1">22659_t:CDS:1</fullName>
    </submittedName>
</protein>
<keyword evidence="2" id="KW-1185">Reference proteome</keyword>
<dbReference type="EMBL" id="CAJVQB010113128">
    <property type="protein sequence ID" value="CAG8852542.1"/>
    <property type="molecule type" value="Genomic_DNA"/>
</dbReference>
<name>A0ABN7XBI4_GIGMA</name>
<comment type="caution">
    <text evidence="1">The sequence shown here is derived from an EMBL/GenBank/DDBJ whole genome shotgun (WGS) entry which is preliminary data.</text>
</comment>
<dbReference type="Proteomes" id="UP000789901">
    <property type="component" value="Unassembled WGS sequence"/>
</dbReference>
<proteinExistence type="predicted"/>
<evidence type="ECO:0000313" key="1">
    <source>
        <dbReference type="EMBL" id="CAG8852542.1"/>
    </source>
</evidence>
<reference evidence="1 2" key="1">
    <citation type="submission" date="2021-06" db="EMBL/GenBank/DDBJ databases">
        <authorList>
            <person name="Kallberg Y."/>
            <person name="Tangrot J."/>
            <person name="Rosling A."/>
        </authorList>
    </citation>
    <scope>NUCLEOTIDE SEQUENCE [LARGE SCALE GENOMIC DNA]</scope>
    <source>
        <strain evidence="1 2">120-4 pot B 10/14</strain>
    </source>
</reference>
<feature type="non-terminal residue" evidence="1">
    <location>
        <position position="197"/>
    </location>
</feature>
<accession>A0ABN7XBI4</accession>
<evidence type="ECO:0000313" key="2">
    <source>
        <dbReference type="Proteomes" id="UP000789901"/>
    </source>
</evidence>
<feature type="non-terminal residue" evidence="1">
    <location>
        <position position="1"/>
    </location>
</feature>
<sequence>DKDISICGFYIHKEKWDKFFDNPGKINLYDRELSICPYFNFTFYVFFRKWNNYQKDHFLPPLCFCERPIILRNTRTNKSMFVCSNYLINGAKPKCTYYVYADNQAFKKSKYCIHPTENHIPRNFTTHTLPLKFIVQVTDDASRKERNILYSRLLSEIGKRQSCQQNVMELQELYYKAKEVNERLKRQIVENRNSDKI</sequence>
<gene>
    <name evidence="1" type="ORF">GMARGA_LOCUS41363</name>
</gene>